<protein>
    <recommendedName>
        <fullName evidence="3">F-box domain-containing protein</fullName>
    </recommendedName>
</protein>
<dbReference type="OrthoDB" id="8062037at2759"/>
<evidence type="ECO:0000313" key="1">
    <source>
        <dbReference type="EMBL" id="KAJ1685211.1"/>
    </source>
</evidence>
<dbReference type="PANTHER" id="PTHR47149">
    <property type="entry name" value="F-BOX PROTEIN RMF"/>
    <property type="match status" value="1"/>
</dbReference>
<dbReference type="InterPro" id="IPR036047">
    <property type="entry name" value="F-box-like_dom_sf"/>
</dbReference>
<keyword evidence="2" id="KW-1185">Reference proteome</keyword>
<sequence>MAFSLLKRLKLFNANLDGNREREEDNNGEKRGILTNFKRKLANAKKVFTYSRRRKRETQSTVDWSLLGSDMWTEVAKHLEAKEMGTICSVSQWLNSQFSEGHLWKIAFLRDMKIADDCHVNASWKEIYASAFNGSHSFILHHAYWEGHTQIARRRLGAFSLTSRYVLLTHTLSVPSTLPPVLIEYSNKILALCILHNARIGIWISDYHRVQGLWNNTHIGVVYVLDARHCELFLEEGYNNGTWQYEDIAMTMIHSDVARSGIFNLAHMWSPDNFQFFCANTWAGIPTADGVKLRRNVNAVAYSANLEQNQRILVKYEVMKDGNGEVVSIRIYNFVV</sequence>
<gene>
    <name evidence="1" type="ORF">LUZ63_016601</name>
</gene>
<dbReference type="SUPFAM" id="SSF81383">
    <property type="entry name" value="F-box domain"/>
    <property type="match status" value="1"/>
</dbReference>
<name>A0A9P9ZBL8_9POAL</name>
<evidence type="ECO:0008006" key="3">
    <source>
        <dbReference type="Google" id="ProtNLM"/>
    </source>
</evidence>
<dbReference type="EMBL" id="JAMQYH010000005">
    <property type="protein sequence ID" value="KAJ1685211.1"/>
    <property type="molecule type" value="Genomic_DNA"/>
</dbReference>
<dbReference type="PANTHER" id="PTHR47149:SF1">
    <property type="entry name" value="F-BOX PROTEIN RMF"/>
    <property type="match status" value="1"/>
</dbReference>
<dbReference type="Proteomes" id="UP001151287">
    <property type="component" value="Unassembled WGS sequence"/>
</dbReference>
<proteinExistence type="predicted"/>
<comment type="caution">
    <text evidence="1">The sequence shown here is derived from an EMBL/GenBank/DDBJ whole genome shotgun (WGS) entry which is preliminary data.</text>
</comment>
<dbReference type="GO" id="GO:0005634">
    <property type="term" value="C:nucleus"/>
    <property type="evidence" value="ECO:0007669"/>
    <property type="project" value="TreeGrafter"/>
</dbReference>
<dbReference type="AlphaFoldDB" id="A0A9P9ZBL8"/>
<evidence type="ECO:0000313" key="2">
    <source>
        <dbReference type="Proteomes" id="UP001151287"/>
    </source>
</evidence>
<reference evidence="1" key="1">
    <citation type="journal article" date="2022" name="Cell">
        <title>Repeat-based holocentromeres influence genome architecture and karyotype evolution.</title>
        <authorList>
            <person name="Hofstatter P.G."/>
            <person name="Thangavel G."/>
            <person name="Lux T."/>
            <person name="Neumann P."/>
            <person name="Vondrak T."/>
            <person name="Novak P."/>
            <person name="Zhang M."/>
            <person name="Costa L."/>
            <person name="Castellani M."/>
            <person name="Scott A."/>
            <person name="Toegelov H."/>
            <person name="Fuchs J."/>
            <person name="Mata-Sucre Y."/>
            <person name="Dias Y."/>
            <person name="Vanzela A.L.L."/>
            <person name="Huettel B."/>
            <person name="Almeida C.C.S."/>
            <person name="Simkova H."/>
            <person name="Souza G."/>
            <person name="Pedrosa-Harand A."/>
            <person name="Macas J."/>
            <person name="Mayer K.F.X."/>
            <person name="Houben A."/>
            <person name="Marques A."/>
        </authorList>
    </citation>
    <scope>NUCLEOTIDE SEQUENCE</scope>
    <source>
        <strain evidence="1">RhyBre1mFocal</strain>
    </source>
</reference>
<accession>A0A9P9ZBL8</accession>
<dbReference type="GO" id="GO:0061458">
    <property type="term" value="P:reproductive system development"/>
    <property type="evidence" value="ECO:0007669"/>
    <property type="project" value="TreeGrafter"/>
</dbReference>
<organism evidence="1 2">
    <name type="scientific">Rhynchospora breviuscula</name>
    <dbReference type="NCBI Taxonomy" id="2022672"/>
    <lineage>
        <taxon>Eukaryota</taxon>
        <taxon>Viridiplantae</taxon>
        <taxon>Streptophyta</taxon>
        <taxon>Embryophyta</taxon>
        <taxon>Tracheophyta</taxon>
        <taxon>Spermatophyta</taxon>
        <taxon>Magnoliopsida</taxon>
        <taxon>Liliopsida</taxon>
        <taxon>Poales</taxon>
        <taxon>Cyperaceae</taxon>
        <taxon>Cyperoideae</taxon>
        <taxon>Rhynchosporeae</taxon>
        <taxon>Rhynchospora</taxon>
    </lineage>
</organism>